<reference evidence="2 3" key="1">
    <citation type="submission" date="2017-09" db="EMBL/GenBank/DDBJ databases">
        <title>Depth-based differentiation of microbial function through sediment-hosted aquifers and enrichment of novel symbionts in the deep terrestrial subsurface.</title>
        <authorList>
            <person name="Probst A.J."/>
            <person name="Ladd B."/>
            <person name="Jarett J.K."/>
            <person name="Geller-Mcgrath D.E."/>
            <person name="Sieber C.M."/>
            <person name="Emerson J.B."/>
            <person name="Anantharaman K."/>
            <person name="Thomas B.C."/>
            <person name="Malmstrom R."/>
            <person name="Stieglmeier M."/>
            <person name="Klingl A."/>
            <person name="Woyke T."/>
            <person name="Ryan C.M."/>
            <person name="Banfield J.F."/>
        </authorList>
    </citation>
    <scope>NUCLEOTIDE SEQUENCE [LARGE SCALE GENOMIC DNA]</scope>
    <source>
        <strain evidence="2">CG23_combo_of_CG06-09_8_20_14_all_41_10</strain>
    </source>
</reference>
<gene>
    <name evidence="2" type="ORF">COX41_06865</name>
</gene>
<evidence type="ECO:0000259" key="1">
    <source>
        <dbReference type="Pfam" id="PF02498"/>
    </source>
</evidence>
<protein>
    <submittedName>
        <fullName evidence="2">DNA damage-inducible protein D</fullName>
    </submittedName>
</protein>
<dbReference type="Pfam" id="PF02498">
    <property type="entry name" value="Bro-N"/>
    <property type="match status" value="1"/>
</dbReference>
<accession>A0A2G9YJI6</accession>
<dbReference type="AlphaFoldDB" id="A0A2G9YJI6"/>
<comment type="caution">
    <text evidence="2">The sequence shown here is derived from an EMBL/GenBank/DDBJ whole genome shotgun (WGS) entry which is preliminary data.</text>
</comment>
<evidence type="ECO:0000313" key="3">
    <source>
        <dbReference type="Proteomes" id="UP000231292"/>
    </source>
</evidence>
<dbReference type="InterPro" id="IPR003497">
    <property type="entry name" value="BRO_N_domain"/>
</dbReference>
<dbReference type="EMBL" id="PCRK01000178">
    <property type="protein sequence ID" value="PIP18691.1"/>
    <property type="molecule type" value="Genomic_DNA"/>
</dbReference>
<feature type="domain" description="Bro-N" evidence="1">
    <location>
        <begin position="19"/>
        <end position="108"/>
    </location>
</feature>
<proteinExistence type="predicted"/>
<evidence type="ECO:0000313" key="2">
    <source>
        <dbReference type="EMBL" id="PIP18691.1"/>
    </source>
</evidence>
<dbReference type="Proteomes" id="UP000231292">
    <property type="component" value="Unassembled WGS sequence"/>
</dbReference>
<dbReference type="NCBIfam" id="NF008573">
    <property type="entry name" value="PRK11525.1"/>
    <property type="match status" value="1"/>
</dbReference>
<organism evidence="2 3">
    <name type="scientific">Candidatus Sherwoodlollariibacterium unditelluris</name>
    <dbReference type="NCBI Taxonomy" id="1974757"/>
    <lineage>
        <taxon>Bacteria</taxon>
        <taxon>Pseudomonadati</taxon>
        <taxon>Candidatus Omnitrophota</taxon>
        <taxon>Candidatus Sherwoodlollariibacterium</taxon>
    </lineage>
</organism>
<name>A0A2G9YJI6_9BACT</name>
<sequence length="279" mass="31905">MKKEIIVQLNKTFEESAYTQNGVEYWMARDIQKLLDYTEWRNFLLVIDKAKIACMNSRQKIGDHFVDVNKTIPMPKGAEKDIQDIMLTRYACYLIAQNGDPRKEQIAFAQSYFAIQTRRQELLEERIALAERVRAREKLADTESELSGVVYERGVDGEGFARLRSKGDHALFGGYTTLDMKKKLGMPEKRPLADFLPTITIKAKDLAAEITSFNTKKNNLSGELAITGEHIKNNRDVRDLLGKSGIRPEALPPEEDIKKLQRRLKSEGKKIAKDVEKLK</sequence>